<evidence type="ECO:0000313" key="1">
    <source>
        <dbReference type="EMBL" id="MFC5219959.1"/>
    </source>
</evidence>
<organism evidence="1 2">
    <name type="scientific">Streptomyces coerulescens</name>
    <dbReference type="NCBI Taxonomy" id="29304"/>
    <lineage>
        <taxon>Bacteria</taxon>
        <taxon>Bacillati</taxon>
        <taxon>Actinomycetota</taxon>
        <taxon>Actinomycetes</taxon>
        <taxon>Kitasatosporales</taxon>
        <taxon>Streptomycetaceae</taxon>
        <taxon>Streptomyces</taxon>
    </lineage>
</organism>
<sequence length="214" mass="23121">MPDSLALIADAWHSPNLNATDLYITCARGLSPQQLAERMADHEPVEIGPALTIQEASRMVDLTHVYCVGRIGQSGDWSFIVECGGSEGWALDPAVSRGGAEVLIFDPRPDDPPSLFRYLADGEVQLHFELGFGYDPAGAQPDLLRPALEAAGVIPPEGSIDDLLGADEELSPVEQKRRVLQVVGEHFGLLLPRQVIEHGQLPAVVTRTSPPSSW</sequence>
<dbReference type="EMBL" id="JBHSKM010000044">
    <property type="protein sequence ID" value="MFC5219959.1"/>
    <property type="molecule type" value="Genomic_DNA"/>
</dbReference>
<dbReference type="Pfam" id="PF20062">
    <property type="entry name" value="DUF6461"/>
    <property type="match status" value="1"/>
</dbReference>
<dbReference type="InterPro" id="IPR045592">
    <property type="entry name" value="DUF6461"/>
</dbReference>
<dbReference type="Proteomes" id="UP001596263">
    <property type="component" value="Unassembled WGS sequence"/>
</dbReference>
<name>A0ABW0CWB3_STRCD</name>
<proteinExistence type="predicted"/>
<gene>
    <name evidence="1" type="ORF">ACFPQ9_39720</name>
</gene>
<dbReference type="RefSeq" id="WP_380864327.1">
    <property type="nucleotide sequence ID" value="NZ_JBHSKM010000044.1"/>
</dbReference>
<evidence type="ECO:0000313" key="2">
    <source>
        <dbReference type="Proteomes" id="UP001596263"/>
    </source>
</evidence>
<protein>
    <submittedName>
        <fullName evidence="1">DUF6461 domain-containing protein</fullName>
    </submittedName>
</protein>
<keyword evidence="2" id="KW-1185">Reference proteome</keyword>
<comment type="caution">
    <text evidence="1">The sequence shown here is derived from an EMBL/GenBank/DDBJ whole genome shotgun (WGS) entry which is preliminary data.</text>
</comment>
<accession>A0ABW0CWB3</accession>
<reference evidence="2" key="1">
    <citation type="journal article" date="2019" name="Int. J. Syst. Evol. Microbiol.">
        <title>The Global Catalogue of Microorganisms (GCM) 10K type strain sequencing project: providing services to taxonomists for standard genome sequencing and annotation.</title>
        <authorList>
            <consortium name="The Broad Institute Genomics Platform"/>
            <consortium name="The Broad Institute Genome Sequencing Center for Infectious Disease"/>
            <person name="Wu L."/>
            <person name="Ma J."/>
        </authorList>
    </citation>
    <scope>NUCLEOTIDE SEQUENCE [LARGE SCALE GENOMIC DNA]</scope>
    <source>
        <strain evidence="2">KCTC 42586</strain>
    </source>
</reference>